<sequence length="311" mass="36528">MIINFLKKTVSFSILIVVIITTLQILITFRIKDKTVFGHDNWDTTSNIDADIVLLGSSRCWMHLDPGFFNKKFNLKTVNIGMNGHSKINSIQLRLENYLMKNKSPKFVIFSFDPFIEPYFNKSDSNLINKDKYSRFAFMPTKENEALVEYFKFNNAEKYIPLYAIFKYKLLGDCVTLNNSNLFPEGFGMNDEVWNTTKSPVNDELKKYYFTDNEASILKKQLYNLNEFCKKKEIKLICIQTPVYKVLYDKKKFQQTISICESNNIEVIDANYEIIRNNSINFYNTNHLNKKGVNEMNKLLKNEQKLINFLK</sequence>
<evidence type="ECO:0000256" key="1">
    <source>
        <dbReference type="SAM" id="Phobius"/>
    </source>
</evidence>
<keyword evidence="1" id="KW-0812">Transmembrane</keyword>
<comment type="caution">
    <text evidence="2">The sequence shown here is derived from an EMBL/GenBank/DDBJ whole genome shotgun (WGS) entry which is preliminary data.</text>
</comment>
<reference evidence="2 3" key="1">
    <citation type="submission" date="2021-02" db="EMBL/GenBank/DDBJ databases">
        <authorList>
            <person name="Jung H.S."/>
            <person name="Chun B.H."/>
            <person name="Jeon C.O."/>
        </authorList>
    </citation>
    <scope>NUCLEOTIDE SEQUENCE [LARGE SCALE GENOMIC DNA]</scope>
    <source>
        <strain evidence="2 3">LMG 25203</strain>
    </source>
</reference>
<keyword evidence="3" id="KW-1185">Reference proteome</keyword>
<keyword evidence="1" id="KW-0472">Membrane</keyword>
<proteinExistence type="predicted"/>
<organism evidence="2 3">
    <name type="scientific">Flavobacterium macrobrachii</name>
    <dbReference type="NCBI Taxonomy" id="591204"/>
    <lineage>
        <taxon>Bacteria</taxon>
        <taxon>Pseudomonadati</taxon>
        <taxon>Bacteroidota</taxon>
        <taxon>Flavobacteriia</taxon>
        <taxon>Flavobacteriales</taxon>
        <taxon>Flavobacteriaceae</taxon>
        <taxon>Flavobacterium</taxon>
    </lineage>
</organism>
<evidence type="ECO:0000313" key="2">
    <source>
        <dbReference type="EMBL" id="MBM6499380.1"/>
    </source>
</evidence>
<dbReference type="SUPFAM" id="SSF52266">
    <property type="entry name" value="SGNH hydrolase"/>
    <property type="match status" value="1"/>
</dbReference>
<dbReference type="RefSeq" id="WP_187657591.1">
    <property type="nucleotide sequence ID" value="NZ_JACSOD020000478.1"/>
</dbReference>
<protein>
    <recommendedName>
        <fullName evidence="4">SGNH/GDSL hydrolase family protein</fullName>
    </recommendedName>
</protein>
<feature type="transmembrane region" description="Helical" evidence="1">
    <location>
        <begin position="12"/>
        <end position="31"/>
    </location>
</feature>
<dbReference type="Proteomes" id="UP000759529">
    <property type="component" value="Unassembled WGS sequence"/>
</dbReference>
<name>A0ABS2CWQ5_9FLAO</name>
<evidence type="ECO:0008006" key="4">
    <source>
        <dbReference type="Google" id="ProtNLM"/>
    </source>
</evidence>
<evidence type="ECO:0000313" key="3">
    <source>
        <dbReference type="Proteomes" id="UP000759529"/>
    </source>
</evidence>
<dbReference type="EMBL" id="JACSOD020000478">
    <property type="protein sequence ID" value="MBM6499380.1"/>
    <property type="molecule type" value="Genomic_DNA"/>
</dbReference>
<accession>A0ABS2CWQ5</accession>
<keyword evidence="1" id="KW-1133">Transmembrane helix</keyword>
<gene>
    <name evidence="2" type="ORF">H9X54_008725</name>
</gene>